<dbReference type="InterPro" id="IPR001279">
    <property type="entry name" value="Metallo-B-lactamas"/>
</dbReference>
<dbReference type="GO" id="GO:0016787">
    <property type="term" value="F:hydrolase activity"/>
    <property type="evidence" value="ECO:0007669"/>
    <property type="project" value="UniProtKB-KW"/>
</dbReference>
<sequence length="237" mass="25358">MKLNDHVFALPITWTAGPITRTFHLTALVDATGVTLVDAGLPGMLPEVRRSLQEVGLQLSDLRQVILTHSDIDHAGGARELVEATGASVWASDLEVPYLQGSLPALKPLPVRLLEQLDPRTRQRIEKGAPPVEVNRTLMDGEWLPIAGGVQVLFTPGHTPGHLSLWAEGVLVAGDAVMVKGGQVMLPENTLDPMVALASLRSLGHLNVRSLLAHHGGLLRGEDLLGGWRDPGQEALA</sequence>
<dbReference type="PANTHER" id="PTHR42951:SF15">
    <property type="entry name" value="METALLO-BETA-LACTAMASE SUPERFAMILY PROTEIN"/>
    <property type="match status" value="1"/>
</dbReference>
<feature type="domain" description="Metallo-beta-lactamase" evidence="1">
    <location>
        <begin position="23"/>
        <end position="215"/>
    </location>
</feature>
<accession>A0A511N196</accession>
<name>A0A511N196_DEIC1</name>
<dbReference type="RefSeq" id="WP_146884046.1">
    <property type="nucleotide sequence ID" value="NZ_BJXB01000007.1"/>
</dbReference>
<dbReference type="EMBL" id="BJXB01000007">
    <property type="protein sequence ID" value="GEM46221.1"/>
    <property type="molecule type" value="Genomic_DNA"/>
</dbReference>
<reference evidence="2 3" key="1">
    <citation type="submission" date="2019-07" db="EMBL/GenBank/DDBJ databases">
        <title>Whole genome shotgun sequence of Deinococcus cellulosilyticus NBRC 106333.</title>
        <authorList>
            <person name="Hosoyama A."/>
            <person name="Uohara A."/>
            <person name="Ohji S."/>
            <person name="Ichikawa N."/>
        </authorList>
    </citation>
    <scope>NUCLEOTIDE SEQUENCE [LARGE SCALE GENOMIC DNA]</scope>
    <source>
        <strain evidence="2 3">NBRC 106333</strain>
    </source>
</reference>
<protein>
    <submittedName>
        <fullName evidence="2">Hydrolase</fullName>
    </submittedName>
</protein>
<evidence type="ECO:0000259" key="1">
    <source>
        <dbReference type="SMART" id="SM00849"/>
    </source>
</evidence>
<dbReference type="OrthoDB" id="9802248at2"/>
<proteinExistence type="predicted"/>
<keyword evidence="3" id="KW-1185">Reference proteome</keyword>
<dbReference type="Pfam" id="PF00753">
    <property type="entry name" value="Lactamase_B"/>
    <property type="match status" value="1"/>
</dbReference>
<dbReference type="InterPro" id="IPR050855">
    <property type="entry name" value="NDM-1-like"/>
</dbReference>
<keyword evidence="2" id="KW-0378">Hydrolase</keyword>
<dbReference type="SUPFAM" id="SSF56281">
    <property type="entry name" value="Metallo-hydrolase/oxidoreductase"/>
    <property type="match status" value="1"/>
</dbReference>
<dbReference type="InterPro" id="IPR036866">
    <property type="entry name" value="RibonucZ/Hydroxyglut_hydro"/>
</dbReference>
<dbReference type="Proteomes" id="UP000321306">
    <property type="component" value="Unassembled WGS sequence"/>
</dbReference>
<dbReference type="CDD" id="cd07721">
    <property type="entry name" value="yflN-like_MBL-fold"/>
    <property type="match status" value="1"/>
</dbReference>
<gene>
    <name evidence="2" type="ORF">DC3_18560</name>
</gene>
<evidence type="ECO:0000313" key="2">
    <source>
        <dbReference type="EMBL" id="GEM46221.1"/>
    </source>
</evidence>
<dbReference type="AlphaFoldDB" id="A0A511N196"/>
<dbReference type="PANTHER" id="PTHR42951">
    <property type="entry name" value="METALLO-BETA-LACTAMASE DOMAIN-CONTAINING"/>
    <property type="match status" value="1"/>
</dbReference>
<dbReference type="SMART" id="SM00849">
    <property type="entry name" value="Lactamase_B"/>
    <property type="match status" value="1"/>
</dbReference>
<dbReference type="Gene3D" id="3.60.15.10">
    <property type="entry name" value="Ribonuclease Z/Hydroxyacylglutathione hydrolase-like"/>
    <property type="match status" value="1"/>
</dbReference>
<organism evidence="2 3">
    <name type="scientific">Deinococcus cellulosilyticus (strain DSM 18568 / NBRC 106333 / KACC 11606 / 5516J-15)</name>
    <dbReference type="NCBI Taxonomy" id="1223518"/>
    <lineage>
        <taxon>Bacteria</taxon>
        <taxon>Thermotogati</taxon>
        <taxon>Deinococcota</taxon>
        <taxon>Deinococci</taxon>
        <taxon>Deinococcales</taxon>
        <taxon>Deinococcaceae</taxon>
        <taxon>Deinococcus</taxon>
    </lineage>
</organism>
<comment type="caution">
    <text evidence="2">The sequence shown here is derived from an EMBL/GenBank/DDBJ whole genome shotgun (WGS) entry which is preliminary data.</text>
</comment>
<evidence type="ECO:0000313" key="3">
    <source>
        <dbReference type="Proteomes" id="UP000321306"/>
    </source>
</evidence>